<evidence type="ECO:0000259" key="5">
    <source>
        <dbReference type="PROSITE" id="PS50008"/>
    </source>
</evidence>
<dbReference type="GO" id="GO:0016042">
    <property type="term" value="P:lipid catabolic process"/>
    <property type="evidence" value="ECO:0007669"/>
    <property type="project" value="UniProtKB-KW"/>
</dbReference>
<proteinExistence type="predicted"/>
<evidence type="ECO:0000256" key="1">
    <source>
        <dbReference type="ARBA" id="ARBA00023224"/>
    </source>
</evidence>
<dbReference type="EC" id="3.1.4.11" evidence="2"/>
<dbReference type="eggNOG" id="KOG1265">
    <property type="taxonomic scope" value="Eukaryota"/>
</dbReference>
<dbReference type="Proteomes" id="UP000008062">
    <property type="component" value="Chromosome 1"/>
</dbReference>
<dbReference type="InterPro" id="IPR035892">
    <property type="entry name" value="C2_domain_sf"/>
</dbReference>
<comment type="catalytic activity">
    <reaction evidence="2">
        <text>a 1,2-diacyl-sn-glycero-3-phospho-(1D-myo-inositol-4,5-bisphosphate) + H2O = 1D-myo-inositol 1,4,5-trisphosphate + a 1,2-diacyl-sn-glycerol + H(+)</text>
        <dbReference type="Rhea" id="RHEA:33179"/>
        <dbReference type="ChEBI" id="CHEBI:15377"/>
        <dbReference type="ChEBI" id="CHEBI:15378"/>
        <dbReference type="ChEBI" id="CHEBI:17815"/>
        <dbReference type="ChEBI" id="CHEBI:58456"/>
        <dbReference type="ChEBI" id="CHEBI:203600"/>
        <dbReference type="EC" id="3.1.4.11"/>
    </reaction>
</comment>
<dbReference type="InterPro" id="IPR000909">
    <property type="entry name" value="PLipase_C_PInositol-sp_X_dom"/>
</dbReference>
<dbReference type="PROSITE" id="PS50008">
    <property type="entry name" value="PIPLC_Y_DOMAIN"/>
    <property type="match status" value="1"/>
</dbReference>
<dbReference type="Pfam" id="PF00168">
    <property type="entry name" value="C2"/>
    <property type="match status" value="1"/>
</dbReference>
<dbReference type="CDD" id="cd00275">
    <property type="entry name" value="C2_PLC_like"/>
    <property type="match status" value="1"/>
</dbReference>
<dbReference type="InterPro" id="IPR017946">
    <property type="entry name" value="PLC-like_Pdiesterase_TIM-brl"/>
</dbReference>
<keyword evidence="2" id="KW-0443">Lipid metabolism</keyword>
<dbReference type="GO" id="GO:0051209">
    <property type="term" value="P:release of sequestered calcium ion into cytosol"/>
    <property type="evidence" value="ECO:0007669"/>
    <property type="project" value="TreeGrafter"/>
</dbReference>
<dbReference type="SUPFAM" id="SSF51695">
    <property type="entry name" value="PLC-like phosphodiesterases"/>
    <property type="match status" value="1"/>
</dbReference>
<keyword evidence="2" id="KW-0378">Hydrolase</keyword>
<keyword evidence="1" id="KW-0807">Transducer</keyword>
<sequence>MADKTKTPVLSQAIIKYAKLASGEHPKADFDEYLKHLADPASSAPLPIKSDTSHPLSHYFISSSHNTYLSGNQLWSKSSADAYKDVLKRGCRCVEIDLWDGDSPSSSEAEDDGKPEDREVGKLAGMLKQKLGRLRGRSKADKKAPEESPVTEDAMPAPWRASSGRSEPVVYHGYTATKEMPFRKVCEVVRDYAFRTSDLPVIVSLEVHCSIPQQEIVVELMNDYWGAYLVRRPDDFSDSAPLPALESLKKKILVKVKYSPPEKAKKTEASKSGADSSSEDDSEAVKKGKILPALSSMGVFTRAFHFSNFEQPEAKIPTHVFSLSESKLLDACEEHQEKVLDHNRHYLMRAYPKGTRLSSSNLDPTPFWRVGLQMASYVVRPAVLRRFANVQQVALNFQKMNAAMMLNTAQFDGSGGWVLKPAGYLPTEKQSRPDRVELDLSIKLLAAQNLGLEGDTPNVYVKCELHVESQDEIEQHRIPKAGENKGGERKLRSATHHSREPDFNDEALEFKRVQHVFPPLSFVRIKVMDDTTYQTDKLLGWACYRLDRLPQGLLLVHLRGEDSKPTTGMLLLSVQSNLKVP</sequence>
<dbReference type="SMART" id="SM00149">
    <property type="entry name" value="PLCYc"/>
    <property type="match status" value="1"/>
</dbReference>
<feature type="region of interest" description="Disordered" evidence="3">
    <location>
        <begin position="472"/>
        <end position="500"/>
    </location>
</feature>
<dbReference type="SMART" id="SM00239">
    <property type="entry name" value="C2"/>
    <property type="match status" value="1"/>
</dbReference>
<evidence type="ECO:0000259" key="4">
    <source>
        <dbReference type="PROSITE" id="PS50004"/>
    </source>
</evidence>
<feature type="domain" description="PI-PLC Y-box" evidence="5">
    <location>
        <begin position="294"/>
        <end position="425"/>
    </location>
</feature>
<dbReference type="InterPro" id="IPR001192">
    <property type="entry name" value="PI-PLC_fam"/>
</dbReference>
<dbReference type="SMART" id="SM00148">
    <property type="entry name" value="PLCXc"/>
    <property type="match status" value="1"/>
</dbReference>
<dbReference type="PRINTS" id="PR00390">
    <property type="entry name" value="PHPHLIPASEC"/>
</dbReference>
<dbReference type="OrthoDB" id="269822at2759"/>
<dbReference type="OMA" id="NCQLHVE"/>
<protein>
    <recommendedName>
        <fullName evidence="2">Phosphoinositide phospholipase C</fullName>
        <ecNumber evidence="2">3.1.4.11</ecNumber>
    </recommendedName>
</protein>
<dbReference type="GO" id="GO:0004435">
    <property type="term" value="F:phosphatidylinositol-4,5-bisphosphate phospholipase C activity"/>
    <property type="evidence" value="ECO:0007669"/>
    <property type="project" value="UniProtKB-EC"/>
</dbReference>
<dbReference type="Gene3D" id="3.20.20.190">
    <property type="entry name" value="Phosphatidylinositol (PI) phosphodiesterase"/>
    <property type="match status" value="1"/>
</dbReference>
<keyword evidence="7" id="KW-1185">Reference proteome</keyword>
<evidence type="ECO:0000313" key="7">
    <source>
        <dbReference type="Proteomes" id="UP000008062"/>
    </source>
</evidence>
<dbReference type="STRING" id="336722.F9X062"/>
<dbReference type="GeneID" id="13402920"/>
<dbReference type="HOGENOM" id="CLU_002738_3_0_1"/>
<dbReference type="SUPFAM" id="SSF49562">
    <property type="entry name" value="C2 domain (Calcium/lipid-binding domain, CaLB)"/>
    <property type="match status" value="1"/>
</dbReference>
<dbReference type="EMBL" id="CM001196">
    <property type="protein sequence ID" value="EGP91289.1"/>
    <property type="molecule type" value="Genomic_DNA"/>
</dbReference>
<feature type="domain" description="C2" evidence="4">
    <location>
        <begin position="421"/>
        <end position="560"/>
    </location>
</feature>
<feature type="region of interest" description="Disordered" evidence="3">
    <location>
        <begin position="102"/>
        <end position="162"/>
    </location>
</feature>
<reference evidence="6 7" key="1">
    <citation type="journal article" date="2011" name="PLoS Genet.">
        <title>Finished genome of the fungal wheat pathogen Mycosphaerella graminicola reveals dispensome structure, chromosome plasticity, and stealth pathogenesis.</title>
        <authorList>
            <person name="Goodwin S.B."/>
            <person name="Ben M'barek S."/>
            <person name="Dhillon B."/>
            <person name="Wittenberg A.H.J."/>
            <person name="Crane C.F."/>
            <person name="Hane J.K."/>
            <person name="Foster A.J."/>
            <person name="Van der Lee T.A.J."/>
            <person name="Grimwood J."/>
            <person name="Aerts A."/>
            <person name="Antoniw J."/>
            <person name="Bailey A."/>
            <person name="Bluhm B."/>
            <person name="Bowler J."/>
            <person name="Bristow J."/>
            <person name="van der Burgt A."/>
            <person name="Canto-Canche B."/>
            <person name="Churchill A.C.L."/>
            <person name="Conde-Ferraez L."/>
            <person name="Cools H.J."/>
            <person name="Coutinho P.M."/>
            <person name="Csukai M."/>
            <person name="Dehal P."/>
            <person name="De Wit P."/>
            <person name="Donzelli B."/>
            <person name="van de Geest H.C."/>
            <person name="van Ham R.C.H.J."/>
            <person name="Hammond-Kosack K.E."/>
            <person name="Henrissat B."/>
            <person name="Kilian A."/>
            <person name="Kobayashi A.K."/>
            <person name="Koopmann E."/>
            <person name="Kourmpetis Y."/>
            <person name="Kuzniar A."/>
            <person name="Lindquist E."/>
            <person name="Lombard V."/>
            <person name="Maliepaard C."/>
            <person name="Martins N."/>
            <person name="Mehrabi R."/>
            <person name="Nap J.P.H."/>
            <person name="Ponomarenko A."/>
            <person name="Rudd J.J."/>
            <person name="Salamov A."/>
            <person name="Schmutz J."/>
            <person name="Schouten H.J."/>
            <person name="Shapiro H."/>
            <person name="Stergiopoulos I."/>
            <person name="Torriani S.F.F."/>
            <person name="Tu H."/>
            <person name="de Vries R.P."/>
            <person name="Waalwijk C."/>
            <person name="Ware S.B."/>
            <person name="Wiebenga A."/>
            <person name="Zwiers L.-H."/>
            <person name="Oliver R.P."/>
            <person name="Grigoriev I.V."/>
            <person name="Kema G.H.J."/>
        </authorList>
    </citation>
    <scope>NUCLEOTIDE SEQUENCE [LARGE SCALE GENOMIC DNA]</scope>
    <source>
        <strain evidence="7">CBS 115943 / IPO323</strain>
    </source>
</reference>
<dbReference type="Gene3D" id="2.60.40.150">
    <property type="entry name" value="C2 domain"/>
    <property type="match status" value="1"/>
</dbReference>
<evidence type="ECO:0000256" key="3">
    <source>
        <dbReference type="SAM" id="MobiDB-lite"/>
    </source>
</evidence>
<evidence type="ECO:0000313" key="6">
    <source>
        <dbReference type="EMBL" id="EGP91289.1"/>
    </source>
</evidence>
<organism evidence="6 7">
    <name type="scientific">Zymoseptoria tritici (strain CBS 115943 / IPO323)</name>
    <name type="common">Speckled leaf blotch fungus</name>
    <name type="synonym">Septoria tritici</name>
    <dbReference type="NCBI Taxonomy" id="336722"/>
    <lineage>
        <taxon>Eukaryota</taxon>
        <taxon>Fungi</taxon>
        <taxon>Dikarya</taxon>
        <taxon>Ascomycota</taxon>
        <taxon>Pezizomycotina</taxon>
        <taxon>Dothideomycetes</taxon>
        <taxon>Dothideomycetidae</taxon>
        <taxon>Mycosphaerellales</taxon>
        <taxon>Mycosphaerellaceae</taxon>
        <taxon>Zymoseptoria</taxon>
    </lineage>
</organism>
<dbReference type="Pfam" id="PF00388">
    <property type="entry name" value="PI-PLC-X"/>
    <property type="match status" value="1"/>
</dbReference>
<dbReference type="InParanoid" id="F9X062"/>
<dbReference type="PANTHER" id="PTHR10336:SF82">
    <property type="entry name" value="PHOSPHOINOSITIDE PHOSPHOLIPASE C"/>
    <property type="match status" value="1"/>
</dbReference>
<dbReference type="RefSeq" id="XP_003856313.1">
    <property type="nucleotide sequence ID" value="XM_003856265.1"/>
</dbReference>
<dbReference type="GO" id="GO:0048015">
    <property type="term" value="P:phosphatidylinositol-mediated signaling"/>
    <property type="evidence" value="ECO:0007669"/>
    <property type="project" value="TreeGrafter"/>
</dbReference>
<dbReference type="InterPro" id="IPR001711">
    <property type="entry name" value="PLipase_C_Pinositol-sp_Y"/>
</dbReference>
<dbReference type="Pfam" id="PF00387">
    <property type="entry name" value="PI-PLC-Y"/>
    <property type="match status" value="2"/>
</dbReference>
<dbReference type="PANTHER" id="PTHR10336">
    <property type="entry name" value="PHOSPHOINOSITIDE-SPECIFIC PHOSPHOLIPASE C FAMILY PROTEIN"/>
    <property type="match status" value="1"/>
</dbReference>
<evidence type="ECO:0000256" key="2">
    <source>
        <dbReference type="RuleBase" id="RU361133"/>
    </source>
</evidence>
<feature type="region of interest" description="Disordered" evidence="3">
    <location>
        <begin position="264"/>
        <end position="284"/>
    </location>
</feature>
<keyword evidence="2" id="KW-0442">Lipid degradation</keyword>
<dbReference type="PROSITE" id="PS50004">
    <property type="entry name" value="C2"/>
    <property type="match status" value="1"/>
</dbReference>
<dbReference type="AlphaFoldDB" id="F9X062"/>
<gene>
    <name evidence="6" type="ORF">MYCGRDRAFT_89428</name>
</gene>
<dbReference type="PROSITE" id="PS50007">
    <property type="entry name" value="PIPLC_X_DOMAIN"/>
    <property type="match status" value="1"/>
</dbReference>
<name>F9X062_ZYMTI</name>
<accession>F9X062</accession>
<dbReference type="KEGG" id="ztr:MYCGRDRAFT_89428"/>
<dbReference type="InterPro" id="IPR000008">
    <property type="entry name" value="C2_dom"/>
</dbReference>